<dbReference type="EMBL" id="CAJEWN010000017">
    <property type="protein sequence ID" value="CAD2135804.1"/>
    <property type="molecule type" value="Genomic_DNA"/>
</dbReference>
<gene>
    <name evidence="1" type="ORF">MENT_LOCUS4847</name>
</gene>
<protein>
    <submittedName>
        <fullName evidence="1">Uncharacterized protein</fullName>
    </submittedName>
</protein>
<sequence>MQFVKISLLNILSSITFQSTHIAASPRLMFCIFEYQCKALINYFESSFSFCNLTYKLSNYLIFIPIIFL</sequence>
<dbReference type="Proteomes" id="UP000580250">
    <property type="component" value="Unassembled WGS sequence"/>
</dbReference>
<dbReference type="AlphaFoldDB" id="A0A6V7TWX3"/>
<comment type="caution">
    <text evidence="1">The sequence shown here is derived from an EMBL/GenBank/DDBJ whole genome shotgun (WGS) entry which is preliminary data.</text>
</comment>
<proteinExistence type="predicted"/>
<name>A0A6V7TWX3_MELEN</name>
<evidence type="ECO:0000313" key="2">
    <source>
        <dbReference type="Proteomes" id="UP000580250"/>
    </source>
</evidence>
<organism evidence="1 2">
    <name type="scientific">Meloidogyne enterolobii</name>
    <name type="common">Root-knot nematode worm</name>
    <name type="synonym">Meloidogyne mayaguensis</name>
    <dbReference type="NCBI Taxonomy" id="390850"/>
    <lineage>
        <taxon>Eukaryota</taxon>
        <taxon>Metazoa</taxon>
        <taxon>Ecdysozoa</taxon>
        <taxon>Nematoda</taxon>
        <taxon>Chromadorea</taxon>
        <taxon>Rhabditida</taxon>
        <taxon>Tylenchina</taxon>
        <taxon>Tylenchomorpha</taxon>
        <taxon>Tylenchoidea</taxon>
        <taxon>Meloidogynidae</taxon>
        <taxon>Meloidogyninae</taxon>
        <taxon>Meloidogyne</taxon>
    </lineage>
</organism>
<reference evidence="1 2" key="1">
    <citation type="submission" date="2020-08" db="EMBL/GenBank/DDBJ databases">
        <authorList>
            <person name="Koutsovoulos G."/>
            <person name="Danchin GJ E."/>
        </authorList>
    </citation>
    <scope>NUCLEOTIDE SEQUENCE [LARGE SCALE GENOMIC DNA]</scope>
</reference>
<evidence type="ECO:0000313" key="1">
    <source>
        <dbReference type="EMBL" id="CAD2135804.1"/>
    </source>
</evidence>
<accession>A0A6V7TWX3</accession>